<reference evidence="1" key="1">
    <citation type="submission" date="2023-05" db="EMBL/GenBank/DDBJ databases">
        <authorList>
            <consortium name="ELIXIR-Norway"/>
        </authorList>
    </citation>
    <scope>NUCLEOTIDE SEQUENCE</scope>
</reference>
<sequence>MLGLMVPIFCTFIFATRVVVCWQKERGKKNYNSCKLDFFFFFALSDQEEFAWGKLWQIFSQTGEKSCRLQMFSCLEDSFYFLHRGLSNQWIVHTDKKKETIIQK</sequence>
<proteinExistence type="predicted"/>
<gene>
    <name evidence="1" type="ORF">MRATA1EN22A_LOCUS18154</name>
</gene>
<name>A0AC59ZH33_RANTA</name>
<reference evidence="1" key="2">
    <citation type="submission" date="2025-03" db="EMBL/GenBank/DDBJ databases">
        <authorList>
            <consortium name="ELIXIR-Norway"/>
            <consortium name="Elixir Norway"/>
        </authorList>
    </citation>
    <scope>NUCLEOTIDE SEQUENCE</scope>
</reference>
<organism evidence="1 2">
    <name type="scientific">Rangifer tarandus platyrhynchus</name>
    <name type="common">Svalbard reindeer</name>
    <dbReference type="NCBI Taxonomy" id="3082113"/>
    <lineage>
        <taxon>Eukaryota</taxon>
        <taxon>Metazoa</taxon>
        <taxon>Chordata</taxon>
        <taxon>Craniata</taxon>
        <taxon>Vertebrata</taxon>
        <taxon>Euteleostomi</taxon>
        <taxon>Mammalia</taxon>
        <taxon>Eutheria</taxon>
        <taxon>Laurasiatheria</taxon>
        <taxon>Artiodactyla</taxon>
        <taxon>Ruminantia</taxon>
        <taxon>Pecora</taxon>
        <taxon>Cervidae</taxon>
        <taxon>Odocoileinae</taxon>
        <taxon>Rangifer</taxon>
    </lineage>
</organism>
<evidence type="ECO:0000313" key="2">
    <source>
        <dbReference type="Proteomes" id="UP001162501"/>
    </source>
</evidence>
<accession>A0AC59ZH33</accession>
<dbReference type="Proteomes" id="UP001162501">
    <property type="component" value="Chromosome 29"/>
</dbReference>
<evidence type="ECO:0000313" key="1">
    <source>
        <dbReference type="EMBL" id="CAN0415812.1"/>
    </source>
</evidence>
<protein>
    <submittedName>
        <fullName evidence="1">Uncharacterized protein</fullName>
    </submittedName>
</protein>
<dbReference type="EMBL" id="OX596113">
    <property type="protein sequence ID" value="CAN0415812.1"/>
    <property type="molecule type" value="Genomic_DNA"/>
</dbReference>